<dbReference type="Pfam" id="PF00149">
    <property type="entry name" value="Metallophos"/>
    <property type="match status" value="1"/>
</dbReference>
<dbReference type="NCBIfam" id="TIGR04123">
    <property type="entry name" value="P_estr_lig_assc"/>
    <property type="match status" value="1"/>
</dbReference>
<keyword evidence="3" id="KW-1185">Reference proteome</keyword>
<gene>
    <name evidence="2" type="ORF">Hsar01_00695</name>
</gene>
<sequence>MRLTLAGTDIDLLPERAVFLPETGDLVVADVHLGKSATFRARGIPVPEGETTDDLERLAQLAARTQARRILVAGDLVHAPEALRHDLPERLARWIADCPAELVLIAGNHDRRAGLRHLRCPAFPDLETGTLRIVHDPCEASGPSIAGHLHPSIRLPTSPRRSHRHPCFWLQGETLVLPAFGTFTGTHPVRPEEADRVFIPLASRVREIPRGWR</sequence>
<reference evidence="2 3" key="1">
    <citation type="submission" date="2024-02" db="EMBL/GenBank/DDBJ databases">
        <title>Haloferula sargassicola NBRC 104335.</title>
        <authorList>
            <person name="Ichikawa N."/>
            <person name="Katano-Makiyama Y."/>
            <person name="Hidaka K."/>
        </authorList>
    </citation>
    <scope>NUCLEOTIDE SEQUENCE [LARGE SCALE GENOMIC DNA]</scope>
    <source>
        <strain evidence="2 3">NBRC 104335</strain>
    </source>
</reference>
<dbReference type="RefSeq" id="WP_353565637.1">
    <property type="nucleotide sequence ID" value="NZ_BAABRI010000003.1"/>
</dbReference>
<dbReference type="EMBL" id="BAABRI010000003">
    <property type="protein sequence ID" value="GAA5481486.1"/>
    <property type="molecule type" value="Genomic_DNA"/>
</dbReference>
<dbReference type="PANTHER" id="PTHR39323:SF1">
    <property type="entry name" value="BLR1149 PROTEIN"/>
    <property type="match status" value="1"/>
</dbReference>
<evidence type="ECO:0000313" key="2">
    <source>
        <dbReference type="EMBL" id="GAA5481486.1"/>
    </source>
</evidence>
<organism evidence="2 3">
    <name type="scientific">Haloferula sargassicola</name>
    <dbReference type="NCBI Taxonomy" id="490096"/>
    <lineage>
        <taxon>Bacteria</taxon>
        <taxon>Pseudomonadati</taxon>
        <taxon>Verrucomicrobiota</taxon>
        <taxon>Verrucomicrobiia</taxon>
        <taxon>Verrucomicrobiales</taxon>
        <taxon>Verrucomicrobiaceae</taxon>
        <taxon>Haloferula</taxon>
    </lineage>
</organism>
<evidence type="ECO:0000313" key="3">
    <source>
        <dbReference type="Proteomes" id="UP001476282"/>
    </source>
</evidence>
<dbReference type="Proteomes" id="UP001476282">
    <property type="component" value="Unassembled WGS sequence"/>
</dbReference>
<protein>
    <recommendedName>
        <fullName evidence="1">Calcineurin-like phosphoesterase domain-containing protein</fullName>
    </recommendedName>
</protein>
<accession>A0ABP9UMB1</accession>
<dbReference type="InterPro" id="IPR024173">
    <property type="entry name" value="Pesterase_MJ0037-like"/>
</dbReference>
<comment type="caution">
    <text evidence="2">The sequence shown here is derived from an EMBL/GenBank/DDBJ whole genome shotgun (WGS) entry which is preliminary data.</text>
</comment>
<dbReference type="Gene3D" id="3.60.21.10">
    <property type="match status" value="1"/>
</dbReference>
<dbReference type="InterPro" id="IPR029052">
    <property type="entry name" value="Metallo-depent_PP-like"/>
</dbReference>
<dbReference type="InterPro" id="IPR026336">
    <property type="entry name" value="PdeM-like"/>
</dbReference>
<evidence type="ECO:0000259" key="1">
    <source>
        <dbReference type="Pfam" id="PF00149"/>
    </source>
</evidence>
<proteinExistence type="predicted"/>
<name>A0ABP9UMB1_9BACT</name>
<dbReference type="InterPro" id="IPR004843">
    <property type="entry name" value="Calcineurin-like_PHP"/>
</dbReference>
<dbReference type="PIRSF" id="PIRSF000887">
    <property type="entry name" value="Pesterase_MJ0037"/>
    <property type="match status" value="1"/>
</dbReference>
<dbReference type="SUPFAM" id="SSF56300">
    <property type="entry name" value="Metallo-dependent phosphatases"/>
    <property type="match status" value="1"/>
</dbReference>
<feature type="domain" description="Calcineurin-like phosphoesterase" evidence="1">
    <location>
        <begin position="26"/>
        <end position="119"/>
    </location>
</feature>
<dbReference type="PANTHER" id="PTHR39323">
    <property type="entry name" value="BLR1149 PROTEIN"/>
    <property type="match status" value="1"/>
</dbReference>